<accession>A0A9W6K1X2</accession>
<reference evidence="1" key="1">
    <citation type="journal article" date="2014" name="Int. J. Syst. Evol. Microbiol.">
        <title>Complete genome sequence of Corynebacterium casei LMG S-19264T (=DSM 44701T), isolated from a smear-ripened cheese.</title>
        <authorList>
            <consortium name="US DOE Joint Genome Institute (JGI-PGF)"/>
            <person name="Walter F."/>
            <person name="Albersmeier A."/>
            <person name="Kalinowski J."/>
            <person name="Ruckert C."/>
        </authorList>
    </citation>
    <scope>NUCLEOTIDE SEQUENCE</scope>
    <source>
        <strain evidence="1">VKM B-2789</strain>
    </source>
</reference>
<proteinExistence type="predicted"/>
<dbReference type="RefSeq" id="WP_213363738.1">
    <property type="nucleotide sequence ID" value="NZ_BSFM01000021.1"/>
</dbReference>
<gene>
    <name evidence="1" type="ORF">GCM10017653_47760</name>
</gene>
<comment type="caution">
    <text evidence="1">The sequence shown here is derived from an EMBL/GenBank/DDBJ whole genome shotgun (WGS) entry which is preliminary data.</text>
</comment>
<dbReference type="InterPro" id="IPR010385">
    <property type="entry name" value="DUF982"/>
</dbReference>
<reference evidence="1" key="2">
    <citation type="submission" date="2023-01" db="EMBL/GenBank/DDBJ databases">
        <authorList>
            <person name="Sun Q."/>
            <person name="Evtushenko L."/>
        </authorList>
    </citation>
    <scope>NUCLEOTIDE SEQUENCE</scope>
    <source>
        <strain evidence="1">VKM B-2789</strain>
    </source>
</reference>
<evidence type="ECO:0000313" key="2">
    <source>
        <dbReference type="Proteomes" id="UP001143330"/>
    </source>
</evidence>
<evidence type="ECO:0000313" key="1">
    <source>
        <dbReference type="EMBL" id="GLK86706.1"/>
    </source>
</evidence>
<sequence length="78" mass="8405">MRKDMRPVSVWETDSMMRTLTDVEGAALFLLTKWPTAEDTTLHLAARQAALDALDGKSSVEAFRAALVAAAEEAGILA</sequence>
<name>A0A9W6K1X2_9HYPH</name>
<dbReference type="EMBL" id="BSFM01000021">
    <property type="protein sequence ID" value="GLK86706.1"/>
    <property type="molecule type" value="Genomic_DNA"/>
</dbReference>
<dbReference type="Proteomes" id="UP001143330">
    <property type="component" value="Unassembled WGS sequence"/>
</dbReference>
<dbReference type="Pfam" id="PF06169">
    <property type="entry name" value="DUF982"/>
    <property type="match status" value="1"/>
</dbReference>
<dbReference type="AlphaFoldDB" id="A0A9W6K1X2"/>
<organism evidence="1 2">
    <name type="scientific">Ancylobacter defluvii</name>
    <dbReference type="NCBI Taxonomy" id="1282440"/>
    <lineage>
        <taxon>Bacteria</taxon>
        <taxon>Pseudomonadati</taxon>
        <taxon>Pseudomonadota</taxon>
        <taxon>Alphaproteobacteria</taxon>
        <taxon>Hyphomicrobiales</taxon>
        <taxon>Xanthobacteraceae</taxon>
        <taxon>Ancylobacter</taxon>
    </lineage>
</organism>
<dbReference type="Gene3D" id="6.10.250.730">
    <property type="match status" value="1"/>
</dbReference>
<protein>
    <recommendedName>
        <fullName evidence="3">DUF982 domain-containing protein</fullName>
    </recommendedName>
</protein>
<evidence type="ECO:0008006" key="3">
    <source>
        <dbReference type="Google" id="ProtNLM"/>
    </source>
</evidence>
<keyword evidence="2" id="KW-1185">Reference proteome</keyword>